<dbReference type="PANTHER" id="PTHR33495">
    <property type="entry name" value="ANTI-SIGMA FACTOR ANTAGONIST TM_1081-RELATED-RELATED"/>
    <property type="match status" value="1"/>
</dbReference>
<dbReference type="PROSITE" id="PS50801">
    <property type="entry name" value="STAS"/>
    <property type="match status" value="1"/>
</dbReference>
<evidence type="ECO:0000259" key="3">
    <source>
        <dbReference type="PROSITE" id="PS50801"/>
    </source>
</evidence>
<dbReference type="RefSeq" id="WP_037648109.1">
    <property type="nucleotide sequence ID" value="NZ_BAABTN010000207.1"/>
</dbReference>
<reference evidence="5 6" key="1">
    <citation type="submission" date="2019-04" db="EMBL/GenBank/DDBJ databases">
        <title>Draft genome sequences of Streptomyces avermitilis ATCC 31267.</title>
        <authorList>
            <person name="Komaki H."/>
            <person name="Tamura T."/>
            <person name="Hosoyama A."/>
        </authorList>
    </citation>
    <scope>NUCLEOTIDE SEQUENCE [LARGE SCALE GENOMIC DNA]</scope>
    <source>
        <strain evidence="5 6">ATCC 31267</strain>
    </source>
</reference>
<comment type="similarity">
    <text evidence="1 2">Belongs to the anti-sigma-factor antagonist family.</text>
</comment>
<evidence type="ECO:0000256" key="2">
    <source>
        <dbReference type="RuleBase" id="RU003749"/>
    </source>
</evidence>
<evidence type="ECO:0000313" key="6">
    <source>
        <dbReference type="Proteomes" id="UP000299211"/>
    </source>
</evidence>
<evidence type="ECO:0000313" key="4">
    <source>
        <dbReference type="EMBL" id="GDY68184.1"/>
    </source>
</evidence>
<dbReference type="EMBL" id="BJHX01000001">
    <property type="protein sequence ID" value="GDY68184.1"/>
    <property type="molecule type" value="Genomic_DNA"/>
</dbReference>
<proteinExistence type="inferred from homology"/>
<gene>
    <name evidence="4" type="ORF">SAV14893_075770</name>
    <name evidence="5" type="ORF">SAV31267_009460</name>
</gene>
<accession>A0A4D4M8Q0</accession>
<dbReference type="AlphaFoldDB" id="A0A4D4M8Q0"/>
<dbReference type="EMBL" id="BJHY01000001">
    <property type="protein sequence ID" value="GDY71461.1"/>
    <property type="molecule type" value="Genomic_DNA"/>
</dbReference>
<organism evidence="4 7">
    <name type="scientific">Streptomyces avermitilis</name>
    <dbReference type="NCBI Taxonomy" id="33903"/>
    <lineage>
        <taxon>Bacteria</taxon>
        <taxon>Bacillati</taxon>
        <taxon>Actinomycetota</taxon>
        <taxon>Actinomycetes</taxon>
        <taxon>Kitasatosporales</taxon>
        <taxon>Streptomycetaceae</taxon>
        <taxon>Streptomyces</taxon>
    </lineage>
</organism>
<dbReference type="InterPro" id="IPR036513">
    <property type="entry name" value="STAS_dom_sf"/>
</dbReference>
<comment type="caution">
    <text evidence="4">The sequence shown here is derived from an EMBL/GenBank/DDBJ whole genome shotgun (WGS) entry which is preliminary data.</text>
</comment>
<evidence type="ECO:0000256" key="1">
    <source>
        <dbReference type="ARBA" id="ARBA00009013"/>
    </source>
</evidence>
<dbReference type="PANTHER" id="PTHR33495:SF2">
    <property type="entry name" value="ANTI-SIGMA FACTOR ANTAGONIST TM_1081-RELATED"/>
    <property type="match status" value="1"/>
</dbReference>
<dbReference type="GO" id="GO:0043856">
    <property type="term" value="F:anti-sigma factor antagonist activity"/>
    <property type="evidence" value="ECO:0007669"/>
    <property type="project" value="InterPro"/>
</dbReference>
<dbReference type="InterPro" id="IPR003658">
    <property type="entry name" value="Anti-sigma_ant"/>
</dbReference>
<sequence>MPERLTIAHTTTPAGIGIVSLRGEIDHQTAAPVRDALRGACDNTPYTVVDLSDVTFMDSSGINALVHAHRTVSAADGWLRLAGCQDPVLRVLRIVGLDTVIACYPTLQHALRP</sequence>
<dbReference type="CDD" id="cd07043">
    <property type="entry name" value="STAS_anti-anti-sigma_factors"/>
    <property type="match status" value="1"/>
</dbReference>
<dbReference type="Gene3D" id="3.30.750.24">
    <property type="entry name" value="STAS domain"/>
    <property type="match status" value="1"/>
</dbReference>
<evidence type="ECO:0000313" key="5">
    <source>
        <dbReference type="EMBL" id="GDY71461.1"/>
    </source>
</evidence>
<dbReference type="Proteomes" id="UP000302139">
    <property type="component" value="Unassembled WGS sequence"/>
</dbReference>
<dbReference type="NCBIfam" id="TIGR00377">
    <property type="entry name" value="ant_ant_sig"/>
    <property type="match status" value="1"/>
</dbReference>
<dbReference type="Pfam" id="PF01740">
    <property type="entry name" value="STAS"/>
    <property type="match status" value="1"/>
</dbReference>
<name>A0A4D4M8Q0_STRAX</name>
<dbReference type="InterPro" id="IPR002645">
    <property type="entry name" value="STAS_dom"/>
</dbReference>
<protein>
    <recommendedName>
        <fullName evidence="2">Anti-sigma factor antagonist</fullName>
    </recommendedName>
</protein>
<feature type="domain" description="STAS" evidence="3">
    <location>
        <begin position="6"/>
        <end position="113"/>
    </location>
</feature>
<dbReference type="Proteomes" id="UP000299211">
    <property type="component" value="Unassembled WGS sequence"/>
</dbReference>
<dbReference type="SUPFAM" id="SSF52091">
    <property type="entry name" value="SpoIIaa-like"/>
    <property type="match status" value="1"/>
</dbReference>
<evidence type="ECO:0000313" key="7">
    <source>
        <dbReference type="Proteomes" id="UP000302139"/>
    </source>
</evidence>
<reference evidence="4 7" key="2">
    <citation type="submission" date="2019-04" db="EMBL/GenBank/DDBJ databases">
        <title>Draft genome sequences of Streptomyces avermitilis NBRC 14893.</title>
        <authorList>
            <person name="Komaki H."/>
            <person name="Tamura T."/>
            <person name="Hosoyama A."/>
        </authorList>
    </citation>
    <scope>NUCLEOTIDE SEQUENCE [LARGE SCALE GENOMIC DNA]</scope>
    <source>
        <strain evidence="4 7">NBRC 14893</strain>
    </source>
</reference>